<dbReference type="RefSeq" id="WP_097905597.1">
    <property type="nucleotide sequence ID" value="NZ_NVLK01000053.1"/>
</dbReference>
<organism evidence="2 3">
    <name type="scientific">Bacillus cereus</name>
    <dbReference type="NCBI Taxonomy" id="1396"/>
    <lineage>
        <taxon>Bacteria</taxon>
        <taxon>Bacillati</taxon>
        <taxon>Bacillota</taxon>
        <taxon>Bacilli</taxon>
        <taxon>Bacillales</taxon>
        <taxon>Bacillaceae</taxon>
        <taxon>Bacillus</taxon>
        <taxon>Bacillus cereus group</taxon>
    </lineage>
</organism>
<dbReference type="Proteomes" id="UP000220006">
    <property type="component" value="Unassembled WGS sequence"/>
</dbReference>
<name>A0A2A7HSI1_BACCE</name>
<feature type="transmembrane region" description="Helical" evidence="1">
    <location>
        <begin position="5"/>
        <end position="24"/>
    </location>
</feature>
<protein>
    <submittedName>
        <fullName evidence="2">Uncharacterized protein</fullName>
    </submittedName>
</protein>
<reference evidence="2 3" key="1">
    <citation type="submission" date="2017-09" db="EMBL/GenBank/DDBJ databases">
        <title>Large-scale bioinformatics analysis of Bacillus genomes uncovers conserved roles of natural products in bacterial physiology.</title>
        <authorList>
            <consortium name="Agbiome Team Llc"/>
            <person name="Bleich R.M."/>
            <person name="Grubbs K.J."/>
            <person name="Santa Maria K.C."/>
            <person name="Allen S.E."/>
            <person name="Farag S."/>
            <person name="Shank E.A."/>
            <person name="Bowers A."/>
        </authorList>
    </citation>
    <scope>NUCLEOTIDE SEQUENCE [LARGE SCALE GENOMIC DNA]</scope>
    <source>
        <strain evidence="2 3">AFS096845</strain>
    </source>
</reference>
<keyword evidence="1" id="KW-0472">Membrane</keyword>
<evidence type="ECO:0000256" key="1">
    <source>
        <dbReference type="SAM" id="Phobius"/>
    </source>
</evidence>
<evidence type="ECO:0000313" key="3">
    <source>
        <dbReference type="Proteomes" id="UP000220006"/>
    </source>
</evidence>
<comment type="caution">
    <text evidence="2">The sequence shown here is derived from an EMBL/GenBank/DDBJ whole genome shotgun (WGS) entry which is preliminary data.</text>
</comment>
<accession>A0A2A7HSI1</accession>
<evidence type="ECO:0000313" key="2">
    <source>
        <dbReference type="EMBL" id="PEC19931.1"/>
    </source>
</evidence>
<keyword evidence="1" id="KW-1133">Transmembrane helix</keyword>
<sequence length="153" mass="18318">MKKKIILAGVIGLICISCLFWFMYPSPYLEELNQQEQKLYNQFHKDNDIYILKNQDPKTIVRLFLYSIHQEHYETTYHFYTTLHDEEDKKMFLKSASTQKEILFAFKFASKPIMEGQNYASIKMPSLFHDNVYFEMSKKDGIWLINEPPLSRQ</sequence>
<gene>
    <name evidence="2" type="ORF">COM96_22345</name>
</gene>
<dbReference type="EMBL" id="NVLK01000053">
    <property type="protein sequence ID" value="PEC19931.1"/>
    <property type="molecule type" value="Genomic_DNA"/>
</dbReference>
<dbReference type="AlphaFoldDB" id="A0A2A7HSI1"/>
<proteinExistence type="predicted"/>
<keyword evidence="1" id="KW-0812">Transmembrane</keyword>